<dbReference type="GO" id="GO:0003677">
    <property type="term" value="F:DNA binding"/>
    <property type="evidence" value="ECO:0007669"/>
    <property type="project" value="UniProtKB-KW"/>
</dbReference>
<dbReference type="PANTHER" id="PTHR17486">
    <property type="entry name" value="SPERMATID NUCLEAR TRANSITION PROTEIN 1"/>
    <property type="match status" value="1"/>
</dbReference>
<evidence type="ECO:0000256" key="12">
    <source>
        <dbReference type="ARBA" id="ARBA00023269"/>
    </source>
</evidence>
<dbReference type="GO" id="GO:0007290">
    <property type="term" value="P:spermatid nucleus elongation"/>
    <property type="evidence" value="ECO:0007669"/>
    <property type="project" value="TreeGrafter"/>
</dbReference>
<keyword evidence="12" id="KW-0544">Nucleosome core</keyword>
<keyword evidence="10" id="KW-0238">DNA-binding</keyword>
<feature type="compositionally biased region" description="Basic residues" evidence="13">
    <location>
        <begin position="93"/>
        <end position="130"/>
    </location>
</feature>
<dbReference type="PANTHER" id="PTHR17486:SF0">
    <property type="entry name" value="SPERMATID NUCLEAR TRANSITION PROTEIN 1"/>
    <property type="match status" value="1"/>
</dbReference>
<evidence type="ECO:0000256" key="4">
    <source>
        <dbReference type="ARBA" id="ARBA00015111"/>
    </source>
</evidence>
<evidence type="ECO:0000256" key="2">
    <source>
        <dbReference type="ARBA" id="ARBA00004286"/>
    </source>
</evidence>
<keyword evidence="5" id="KW-0158">Chromosome</keyword>
<evidence type="ECO:0000256" key="11">
    <source>
        <dbReference type="ARBA" id="ARBA00023242"/>
    </source>
</evidence>
<keyword evidence="8" id="KW-0221">Differentiation</keyword>
<evidence type="ECO:0000256" key="5">
    <source>
        <dbReference type="ARBA" id="ARBA00022454"/>
    </source>
</evidence>
<keyword evidence="11" id="KW-0539">Nucleus</keyword>
<dbReference type="Proteomes" id="UP000092124">
    <property type="component" value="Unassembled WGS sequence"/>
</dbReference>
<dbReference type="GO" id="GO:0000786">
    <property type="term" value="C:nucleosome"/>
    <property type="evidence" value="ECO:0007669"/>
    <property type="project" value="UniProtKB-KW"/>
</dbReference>
<dbReference type="OrthoDB" id="9796938at2759"/>
<dbReference type="Pfam" id="PF02079">
    <property type="entry name" value="TP1"/>
    <property type="match status" value="1"/>
</dbReference>
<feature type="compositionally biased region" description="Basic and acidic residues" evidence="13">
    <location>
        <begin position="68"/>
        <end position="83"/>
    </location>
</feature>
<evidence type="ECO:0000256" key="3">
    <source>
        <dbReference type="ARBA" id="ARBA00005481"/>
    </source>
</evidence>
<dbReference type="PROSITE" id="PS00541">
    <property type="entry name" value="TP1"/>
    <property type="match status" value="1"/>
</dbReference>
<evidence type="ECO:0000256" key="9">
    <source>
        <dbReference type="ARBA" id="ARBA00022871"/>
    </source>
</evidence>
<dbReference type="GO" id="GO:0001673">
    <property type="term" value="C:male germ cell nucleus"/>
    <property type="evidence" value="ECO:0007669"/>
    <property type="project" value="TreeGrafter"/>
</dbReference>
<evidence type="ECO:0000256" key="8">
    <source>
        <dbReference type="ARBA" id="ARBA00022782"/>
    </source>
</evidence>
<proteinExistence type="inferred from homology"/>
<keyword evidence="7" id="KW-0597">Phosphoprotein</keyword>
<dbReference type="InterPro" id="IPR020062">
    <property type="entry name" value="Nuclear_transition_prot1_CS"/>
</dbReference>
<evidence type="ECO:0000313" key="14">
    <source>
        <dbReference type="EMBL" id="OBS70400.1"/>
    </source>
</evidence>
<dbReference type="AlphaFoldDB" id="A0A1A6GXS1"/>
<accession>A0A1A6GXS1</accession>
<keyword evidence="15" id="KW-1185">Reference proteome</keyword>
<evidence type="ECO:0000256" key="6">
    <source>
        <dbReference type="ARBA" id="ARBA00022473"/>
    </source>
</evidence>
<reference evidence="14 15" key="1">
    <citation type="submission" date="2016-06" db="EMBL/GenBank/DDBJ databases">
        <title>The Draft Genome Sequence and Annotation of the Desert Woodrat Neotoma lepida.</title>
        <authorList>
            <person name="Campbell M."/>
            <person name="Oakeson K.F."/>
            <person name="Yandell M."/>
            <person name="Halpert J.R."/>
            <person name="Dearing D."/>
        </authorList>
    </citation>
    <scope>NUCLEOTIDE SEQUENCE [LARGE SCALE GENOMIC DNA]</scope>
    <source>
        <strain evidence="14">417</strain>
        <tissue evidence="14">Liver</tissue>
    </source>
</reference>
<keyword evidence="9" id="KW-0744">Spermatogenesis</keyword>
<protein>
    <recommendedName>
        <fullName evidence="4">Spermatid nuclear transition protein 1</fullName>
    </recommendedName>
</protein>
<dbReference type="EMBL" id="LZPO01066330">
    <property type="protein sequence ID" value="OBS70400.1"/>
    <property type="molecule type" value="Genomic_DNA"/>
</dbReference>
<sequence length="193" mass="21831">MASTSSPPPGKDLLMKTITQDHSSYREVTEAVGMLNGKPPFALSKQIHNSIVTFLLQAHPSHLATKPQEMRKNSRRNPERAGWPEEITMSTSRKLKSHGMRRGKNRAPHKGVKRGGSKRKYRKGSPKSRKRGDDVLSKYLESTDEGGHGRWGPPQIQQGEVMKWICRLDPKTSFQMAAEWLKYGCRLLSILDQ</sequence>
<evidence type="ECO:0000313" key="15">
    <source>
        <dbReference type="Proteomes" id="UP000092124"/>
    </source>
</evidence>
<gene>
    <name evidence="14" type="ORF">A6R68_01060</name>
</gene>
<name>A0A1A6GXS1_NEOLE</name>
<organism evidence="14 15">
    <name type="scientific">Neotoma lepida</name>
    <name type="common">Desert woodrat</name>
    <dbReference type="NCBI Taxonomy" id="56216"/>
    <lineage>
        <taxon>Eukaryota</taxon>
        <taxon>Metazoa</taxon>
        <taxon>Chordata</taxon>
        <taxon>Craniata</taxon>
        <taxon>Vertebrata</taxon>
        <taxon>Euteleostomi</taxon>
        <taxon>Mammalia</taxon>
        <taxon>Eutheria</taxon>
        <taxon>Euarchontoglires</taxon>
        <taxon>Glires</taxon>
        <taxon>Rodentia</taxon>
        <taxon>Myomorpha</taxon>
        <taxon>Muroidea</taxon>
        <taxon>Cricetidae</taxon>
        <taxon>Neotominae</taxon>
        <taxon>Neotoma</taxon>
    </lineage>
</organism>
<feature type="region of interest" description="Disordered" evidence="13">
    <location>
        <begin position="63"/>
        <end position="135"/>
    </location>
</feature>
<evidence type="ECO:0000256" key="1">
    <source>
        <dbReference type="ARBA" id="ARBA00004123"/>
    </source>
</evidence>
<dbReference type="STRING" id="56216.A0A1A6GXS1"/>
<comment type="subcellular location">
    <subcellularLocation>
        <location evidence="2">Chromosome</location>
    </subcellularLocation>
    <subcellularLocation>
        <location evidence="1">Nucleus</location>
    </subcellularLocation>
</comment>
<dbReference type="InterPro" id="IPR001319">
    <property type="entry name" value="Nuclear_transition_prot1"/>
</dbReference>
<evidence type="ECO:0000256" key="10">
    <source>
        <dbReference type="ARBA" id="ARBA00023125"/>
    </source>
</evidence>
<evidence type="ECO:0000256" key="7">
    <source>
        <dbReference type="ARBA" id="ARBA00022553"/>
    </source>
</evidence>
<evidence type="ECO:0000256" key="13">
    <source>
        <dbReference type="SAM" id="MobiDB-lite"/>
    </source>
</evidence>
<comment type="similarity">
    <text evidence="3">Belongs to the nuclear transition protein 1 family.</text>
</comment>
<comment type="caution">
    <text evidence="14">The sequence shown here is derived from an EMBL/GenBank/DDBJ whole genome shotgun (WGS) entry which is preliminary data.</text>
</comment>
<keyword evidence="6" id="KW-0217">Developmental protein</keyword>
<dbReference type="GO" id="GO:0006338">
    <property type="term" value="P:chromatin remodeling"/>
    <property type="evidence" value="ECO:0007669"/>
    <property type="project" value="TreeGrafter"/>
</dbReference>